<evidence type="ECO:0000256" key="5">
    <source>
        <dbReference type="ARBA" id="ARBA00014422"/>
    </source>
</evidence>
<evidence type="ECO:0000256" key="3">
    <source>
        <dbReference type="ARBA" id="ARBA00007812"/>
    </source>
</evidence>
<dbReference type="GO" id="GO:0005634">
    <property type="term" value="C:nucleus"/>
    <property type="evidence" value="ECO:0007669"/>
    <property type="project" value="TreeGrafter"/>
</dbReference>
<dbReference type="GO" id="GO:0000949">
    <property type="term" value="P:aromatic amino acid family catabolic process to alcohol via Ehrlich pathway"/>
    <property type="evidence" value="ECO:0007669"/>
    <property type="project" value="TreeGrafter"/>
</dbReference>
<feature type="binding site" evidence="11">
    <location>
        <position position="519"/>
    </location>
    <ligand>
        <name>Mg(2+)</name>
        <dbReference type="ChEBI" id="CHEBI:18420"/>
    </ligand>
</feature>
<dbReference type="InterPro" id="IPR047213">
    <property type="entry name" value="TPP_PYR_PDC_IPDC-like"/>
</dbReference>
<dbReference type="PANTHER" id="PTHR43452:SF30">
    <property type="entry name" value="PYRUVATE DECARBOXYLASE ISOZYME 1-RELATED"/>
    <property type="match status" value="1"/>
</dbReference>
<evidence type="ECO:0000256" key="1">
    <source>
        <dbReference type="ARBA" id="ARBA00001041"/>
    </source>
</evidence>
<gene>
    <name evidence="16" type="primary">pdcA</name>
    <name evidence="16" type="ORF">LHYA1_G007865</name>
</gene>
<keyword evidence="10" id="KW-0456">Lyase</keyword>
<evidence type="ECO:0000256" key="8">
    <source>
        <dbReference type="ARBA" id="ARBA00022842"/>
    </source>
</evidence>
<dbReference type="GO" id="GO:0004737">
    <property type="term" value="F:pyruvate decarboxylase activity"/>
    <property type="evidence" value="ECO:0007669"/>
    <property type="project" value="UniProtKB-EC"/>
</dbReference>
<dbReference type="InterPro" id="IPR012110">
    <property type="entry name" value="PDC/IPDC-like"/>
</dbReference>
<evidence type="ECO:0000256" key="2">
    <source>
        <dbReference type="ARBA" id="ARBA00001964"/>
    </source>
</evidence>
<dbReference type="GO" id="GO:0030976">
    <property type="term" value="F:thiamine pyrophosphate binding"/>
    <property type="evidence" value="ECO:0007669"/>
    <property type="project" value="InterPro"/>
</dbReference>
<dbReference type="CDD" id="cd07038">
    <property type="entry name" value="TPP_PYR_PDC_IPDC_like"/>
    <property type="match status" value="1"/>
</dbReference>
<feature type="domain" description="Thiamine pyrophosphate enzyme TPP-binding" evidence="14">
    <location>
        <begin position="448"/>
        <end position="568"/>
    </location>
</feature>
<comment type="catalytic activity">
    <reaction evidence="1">
        <text>a 2-oxocarboxylate + H(+) = an aldehyde + CO2</text>
        <dbReference type="Rhea" id="RHEA:11628"/>
        <dbReference type="ChEBI" id="CHEBI:15378"/>
        <dbReference type="ChEBI" id="CHEBI:16526"/>
        <dbReference type="ChEBI" id="CHEBI:17478"/>
        <dbReference type="ChEBI" id="CHEBI:35179"/>
        <dbReference type="EC" id="4.1.1.1"/>
    </reaction>
</comment>
<evidence type="ECO:0000256" key="6">
    <source>
        <dbReference type="ARBA" id="ARBA00022723"/>
    </source>
</evidence>
<dbReference type="SUPFAM" id="SSF52467">
    <property type="entry name" value="DHS-like NAD/FAD-binding domain"/>
    <property type="match status" value="1"/>
</dbReference>
<dbReference type="SUPFAM" id="SSF52518">
    <property type="entry name" value="Thiamin diphosphate-binding fold (THDP-binding)"/>
    <property type="match status" value="2"/>
</dbReference>
<feature type="domain" description="Thiamine pyrophosphate enzyme central" evidence="13">
    <location>
        <begin position="210"/>
        <end position="343"/>
    </location>
</feature>
<dbReference type="InterPro" id="IPR029035">
    <property type="entry name" value="DHS-like_NAD/FAD-binding_dom"/>
</dbReference>
<sequence>MADYRTSALKSPIDVAEYLFLRLQQIGVDSIHGVPGDYNLIALDYVPKVGLKWVGNVNELNAGYAADGYARVKGISAIVTTFGVGELSAINAMAGAYSEHVPVVHIVGTPSTASQKNGMLLHHTLGNGNFNVFSDMSQGISCVMEKLNDPITVASQIDHALQQCWIQSRPVYLSLPTDVVQKKIEGERLKTPIDLSLPENDPDREAYVVDVVLKYLLAAKNPIILVDACAIRHRVLDEVHDLIEKTNLPVFVTPMGKGAVNEEHSNYGGVYAGEGSQPDVKKRVEASDLILTIGAIKSDFNTAGFSYKTSQLNTIDFHSTHITVRYSEYPGVHMRGVLRQVINKIDLNRLSAVAGPTVENEVDNNDDGTPTITQAWFWPRVGQFLKENDIVITETAQGTFFIWGLAREHAYGLLKQLPSSLPLSQNSTSDYADTSISNFGIWETKFPKNVTALSQVLWGSIGYSVGATQGAALAARDAGTSRRTILFVGDGSFQLTAQEVSTMIRLGLKVTIFVVCNDGFTIERFIHGVDAEYNDIAAWNFKDIIKVFGAKDGSYKTFQIKTKAAVNQLFADEAFNAAEVLQFVELYIPRDDAPRALKLTAEASAANNAKQ</sequence>
<dbReference type="AlphaFoldDB" id="A0A8H8QW75"/>
<dbReference type="RefSeq" id="XP_031002088.1">
    <property type="nucleotide sequence ID" value="XM_031152790.1"/>
</dbReference>
<dbReference type="CDD" id="cd02005">
    <property type="entry name" value="TPP_PDC_IPDC"/>
    <property type="match status" value="1"/>
</dbReference>
<proteinExistence type="inferred from homology"/>
<dbReference type="InterPro" id="IPR011766">
    <property type="entry name" value="TPP_enzyme_TPP-bd"/>
</dbReference>
<evidence type="ECO:0000259" key="15">
    <source>
        <dbReference type="Pfam" id="PF02776"/>
    </source>
</evidence>
<keyword evidence="8 11" id="KW-0460">Magnesium</keyword>
<protein>
    <recommendedName>
        <fullName evidence="5">Pyruvate decarboxylase</fullName>
        <ecNumber evidence="4">4.1.1.1</ecNumber>
    </recommendedName>
</protein>
<comment type="cofactor">
    <cofactor evidence="2">
        <name>thiamine diphosphate</name>
        <dbReference type="ChEBI" id="CHEBI:58937"/>
    </cofactor>
</comment>
<evidence type="ECO:0000256" key="9">
    <source>
        <dbReference type="ARBA" id="ARBA00023052"/>
    </source>
</evidence>
<dbReference type="PANTHER" id="PTHR43452">
    <property type="entry name" value="PYRUVATE DECARBOXYLASE"/>
    <property type="match status" value="1"/>
</dbReference>
<feature type="binding site" evidence="11">
    <location>
        <position position="517"/>
    </location>
    <ligand>
        <name>Mg(2+)</name>
        <dbReference type="ChEBI" id="CHEBI:18420"/>
    </ligand>
</feature>
<dbReference type="Pfam" id="PF00205">
    <property type="entry name" value="TPP_enzyme_M"/>
    <property type="match status" value="1"/>
</dbReference>
<dbReference type="GeneID" id="41988063"/>
<dbReference type="InterPro" id="IPR012001">
    <property type="entry name" value="Thiamin_PyroP_enz_TPP-bd_dom"/>
</dbReference>
<comment type="cofactor">
    <cofactor evidence="11">
        <name>Mg(2+)</name>
        <dbReference type="ChEBI" id="CHEBI:18420"/>
    </cofactor>
    <text evidence="11">Binds 1 Mg(2+) per subunit.</text>
</comment>
<organism evidence="16 17">
    <name type="scientific">Lachnellula hyalina</name>
    <dbReference type="NCBI Taxonomy" id="1316788"/>
    <lineage>
        <taxon>Eukaryota</taxon>
        <taxon>Fungi</taxon>
        <taxon>Dikarya</taxon>
        <taxon>Ascomycota</taxon>
        <taxon>Pezizomycotina</taxon>
        <taxon>Leotiomycetes</taxon>
        <taxon>Helotiales</taxon>
        <taxon>Lachnaceae</taxon>
        <taxon>Lachnellula</taxon>
    </lineage>
</organism>
<reference evidence="16 17" key="1">
    <citation type="submission" date="2018-05" db="EMBL/GenBank/DDBJ databases">
        <title>Genome sequencing and assembly of the regulated plant pathogen Lachnellula willkommii and related sister species for the development of diagnostic species identification markers.</title>
        <authorList>
            <person name="Giroux E."/>
            <person name="Bilodeau G."/>
        </authorList>
    </citation>
    <scope>NUCLEOTIDE SEQUENCE [LARGE SCALE GENOMIC DNA]</scope>
    <source>
        <strain evidence="16 17">CBS 185.66</strain>
    </source>
</reference>
<evidence type="ECO:0000256" key="10">
    <source>
        <dbReference type="ARBA" id="ARBA00023239"/>
    </source>
</evidence>
<dbReference type="FunFam" id="3.40.50.970:FF:000019">
    <property type="entry name" value="Pyruvate decarboxylase isozyme"/>
    <property type="match status" value="1"/>
</dbReference>
<name>A0A8H8QW75_9HELO</name>
<evidence type="ECO:0000259" key="13">
    <source>
        <dbReference type="Pfam" id="PF00205"/>
    </source>
</evidence>
<dbReference type="Pfam" id="PF02775">
    <property type="entry name" value="TPP_enzyme_C"/>
    <property type="match status" value="1"/>
</dbReference>
<comment type="caution">
    <text evidence="16">The sequence shown here is derived from an EMBL/GenBank/DDBJ whole genome shotgun (WGS) entry which is preliminary data.</text>
</comment>
<dbReference type="Pfam" id="PF02776">
    <property type="entry name" value="TPP_enzyme_N"/>
    <property type="match status" value="1"/>
</dbReference>
<dbReference type="FunFam" id="3.40.50.970:FF:000024">
    <property type="entry name" value="Pyruvate decarboxylase isozyme"/>
    <property type="match status" value="1"/>
</dbReference>
<evidence type="ECO:0000256" key="4">
    <source>
        <dbReference type="ARBA" id="ARBA00013202"/>
    </source>
</evidence>
<dbReference type="OrthoDB" id="3970464at2759"/>
<dbReference type="EMBL" id="QGMH01000189">
    <property type="protein sequence ID" value="TVY23300.1"/>
    <property type="molecule type" value="Genomic_DNA"/>
</dbReference>
<keyword evidence="9 12" id="KW-0786">Thiamine pyrophosphate</keyword>
<dbReference type="PIRSF" id="PIRSF036565">
    <property type="entry name" value="Pyruvt_ip_decrb"/>
    <property type="match status" value="1"/>
</dbReference>
<dbReference type="InterPro" id="IPR047214">
    <property type="entry name" value="TPP_PDC_IPDC"/>
</dbReference>
<dbReference type="Proteomes" id="UP000431533">
    <property type="component" value="Unassembled WGS sequence"/>
</dbReference>
<evidence type="ECO:0000256" key="7">
    <source>
        <dbReference type="ARBA" id="ARBA00022793"/>
    </source>
</evidence>
<evidence type="ECO:0000256" key="12">
    <source>
        <dbReference type="RuleBase" id="RU362132"/>
    </source>
</evidence>
<dbReference type="GO" id="GO:0005829">
    <property type="term" value="C:cytosol"/>
    <property type="evidence" value="ECO:0007669"/>
    <property type="project" value="TreeGrafter"/>
</dbReference>
<accession>A0A8H8QW75</accession>
<evidence type="ECO:0000313" key="16">
    <source>
        <dbReference type="EMBL" id="TVY23300.1"/>
    </source>
</evidence>
<feature type="domain" description="Thiamine pyrophosphate enzyme N-terminal TPP-binding" evidence="15">
    <location>
        <begin position="14"/>
        <end position="120"/>
    </location>
</feature>
<dbReference type="GO" id="GO:0000287">
    <property type="term" value="F:magnesium ion binding"/>
    <property type="evidence" value="ECO:0007669"/>
    <property type="project" value="InterPro"/>
</dbReference>
<feature type="binding site" evidence="11">
    <location>
        <position position="490"/>
    </location>
    <ligand>
        <name>Mg(2+)</name>
        <dbReference type="ChEBI" id="CHEBI:18420"/>
    </ligand>
</feature>
<comment type="similarity">
    <text evidence="3 12">Belongs to the TPP enzyme family.</text>
</comment>
<keyword evidence="6 11" id="KW-0479">Metal-binding</keyword>
<keyword evidence="16" id="KW-0670">Pyruvate</keyword>
<dbReference type="Gene3D" id="3.40.50.970">
    <property type="match status" value="2"/>
</dbReference>
<dbReference type="Gene3D" id="3.40.50.1220">
    <property type="entry name" value="TPP-binding domain"/>
    <property type="match status" value="1"/>
</dbReference>
<keyword evidence="17" id="KW-1185">Reference proteome</keyword>
<dbReference type="InterPro" id="IPR012000">
    <property type="entry name" value="Thiamin_PyroP_enz_cen_dom"/>
</dbReference>
<evidence type="ECO:0000313" key="17">
    <source>
        <dbReference type="Proteomes" id="UP000431533"/>
    </source>
</evidence>
<evidence type="ECO:0000259" key="14">
    <source>
        <dbReference type="Pfam" id="PF02775"/>
    </source>
</evidence>
<dbReference type="EC" id="4.1.1.1" evidence="4"/>
<dbReference type="InterPro" id="IPR029061">
    <property type="entry name" value="THDP-binding"/>
</dbReference>
<keyword evidence="7" id="KW-0210">Decarboxylase</keyword>
<evidence type="ECO:0000256" key="11">
    <source>
        <dbReference type="PIRSR" id="PIRSR036565-2"/>
    </source>
</evidence>